<evidence type="ECO:0000256" key="7">
    <source>
        <dbReference type="ARBA" id="ARBA00023125"/>
    </source>
</evidence>
<dbReference type="GO" id="GO:0003887">
    <property type="term" value="F:DNA-directed DNA polymerase activity"/>
    <property type="evidence" value="ECO:0007669"/>
    <property type="project" value="UniProtKB-KW"/>
</dbReference>
<evidence type="ECO:0000256" key="5">
    <source>
        <dbReference type="ARBA" id="ARBA00022705"/>
    </source>
</evidence>
<keyword evidence="4" id="KW-0548">Nucleotidyltransferase</keyword>
<dbReference type="SUPFAM" id="SSF53098">
    <property type="entry name" value="Ribonuclease H-like"/>
    <property type="match status" value="1"/>
</dbReference>
<dbReference type="InterPro" id="IPR036397">
    <property type="entry name" value="RNaseH_sf"/>
</dbReference>
<dbReference type="EC" id="2.7.7.7" evidence="2"/>
<organism evidence="10 13">
    <name type="scientific">Ictalurus punctatus</name>
    <name type="common">Channel catfish</name>
    <name type="synonym">Silurus punctatus</name>
    <dbReference type="NCBI Taxonomy" id="7998"/>
    <lineage>
        <taxon>Eukaryota</taxon>
        <taxon>Metazoa</taxon>
        <taxon>Chordata</taxon>
        <taxon>Craniata</taxon>
        <taxon>Vertebrata</taxon>
        <taxon>Euteleostomi</taxon>
        <taxon>Actinopterygii</taxon>
        <taxon>Neopterygii</taxon>
        <taxon>Teleostei</taxon>
        <taxon>Ostariophysi</taxon>
        <taxon>Siluriformes</taxon>
        <taxon>Ictaluridae</taxon>
        <taxon>Ictalurus</taxon>
    </lineage>
</organism>
<dbReference type="Pfam" id="PF03175">
    <property type="entry name" value="DNA_pol_B_2"/>
    <property type="match status" value="1"/>
</dbReference>
<keyword evidence="7" id="KW-0238">DNA-binding</keyword>
<evidence type="ECO:0000256" key="3">
    <source>
        <dbReference type="ARBA" id="ARBA00022679"/>
    </source>
</evidence>
<reference evidence="11 12" key="1">
    <citation type="submission" date="2025-04" db="UniProtKB">
        <authorList>
            <consortium name="RefSeq"/>
        </authorList>
    </citation>
    <scope>IDENTIFICATION</scope>
    <source>
        <tissue evidence="11 12">Blood</tissue>
    </source>
</reference>
<gene>
    <name evidence="11 12 13" type="primary">LOC124626914</name>
</gene>
<dbReference type="AlphaFoldDB" id="A0A9F7TJH6"/>
<keyword evidence="3" id="KW-0808">Transferase</keyword>
<evidence type="ECO:0000256" key="8">
    <source>
        <dbReference type="ARBA" id="ARBA00049244"/>
    </source>
</evidence>
<comment type="similarity">
    <text evidence="1">Belongs to the DNA polymerase type-B family.</text>
</comment>
<dbReference type="InterPro" id="IPR004868">
    <property type="entry name" value="DNA-dir_DNA_pol_B_mt/vir"/>
</dbReference>
<evidence type="ECO:0000256" key="1">
    <source>
        <dbReference type="ARBA" id="ARBA00005755"/>
    </source>
</evidence>
<proteinExistence type="inferred from homology"/>
<dbReference type="InterPro" id="IPR012337">
    <property type="entry name" value="RNaseH-like_sf"/>
</dbReference>
<evidence type="ECO:0000313" key="12">
    <source>
        <dbReference type="RefSeq" id="XP_053535095.1"/>
    </source>
</evidence>
<evidence type="ECO:0000256" key="2">
    <source>
        <dbReference type="ARBA" id="ARBA00012417"/>
    </source>
</evidence>
<dbReference type="Gene3D" id="3.30.420.10">
    <property type="entry name" value="Ribonuclease H-like superfamily/Ribonuclease H"/>
    <property type="match status" value="1"/>
</dbReference>
<evidence type="ECO:0000313" key="13">
    <source>
        <dbReference type="RefSeq" id="XP_053535096.1"/>
    </source>
</evidence>
<dbReference type="GO" id="GO:0000166">
    <property type="term" value="F:nucleotide binding"/>
    <property type="evidence" value="ECO:0007669"/>
    <property type="project" value="InterPro"/>
</dbReference>
<dbReference type="OrthoDB" id="8962756at2759"/>
<dbReference type="GeneID" id="124626914"/>
<keyword evidence="6" id="KW-0239">DNA-directed DNA polymerase</keyword>
<dbReference type="KEGG" id="ipu:124626914"/>
<sequence>MSKRCGENSCNLGAAIKFRRCDDDDLCTFEQRCTTETLQGLIRTMEDLNRQQSTTDTLLDLLNIVRSMAEVQTEPLPNSLLDIGSNSLLVSDSNSQQVGCGSDSQSFNPSEPNFGLSEAAIESIVREGGSVGDYTVVPRRRFNGLEIRRRINMRVITAPDLAAYAIFLHDIMSEIVSFSRLLAGDGGLINITLRGPSLPSDVNAVLSPDNDYDLHIFTQQLENIMQSNSDVRADECLDLYVSIARGKHGGAYRKIRDLAHNEVIARNRMNLFCPNNISNNLCFAICLSHFLQPHASCGELESLAASLQKTAGYSVQQKIGFDDITRFERLLHVKIVVFHRTCSGLLEHFTNNDEPHNKTVFLYLHNEHYFLIKNLKAFIGTPYVCEYCYRGFTSRRDHRCKYVCDVCNAPDCHKYAGKTRQCHDCLRYCRSTYCYNAHKQMQTGQPYAQCDVTKYCQKCNRRYHVNGAVPKKHVCPAEHCVHCKAELVNDGVHQCFIQPIKTEPPSDKYIYYDFETQHTDGKHVANFVCAITFKGEEFTAAGTDCIDQLVKKFRQPHYQNYTWVAHNASGFDNFILLEYFAKAGLTLQITMQGCRIILMYDKTFKQRFIDSYSFIPMRLSMTSAALNLTCAEKGHFPHLFNRTENEDYVGPSDQAEI</sequence>
<dbReference type="GO" id="GO:0003677">
    <property type="term" value="F:DNA binding"/>
    <property type="evidence" value="ECO:0007669"/>
    <property type="project" value="UniProtKB-KW"/>
</dbReference>
<evidence type="ECO:0000313" key="10">
    <source>
        <dbReference type="Proteomes" id="UP000221080"/>
    </source>
</evidence>
<accession>A0A9F7TJH6</accession>
<evidence type="ECO:0000256" key="6">
    <source>
        <dbReference type="ARBA" id="ARBA00022932"/>
    </source>
</evidence>
<dbReference type="RefSeq" id="XP_053535094.1">
    <property type="nucleotide sequence ID" value="XM_053679119.1"/>
</dbReference>
<dbReference type="RefSeq" id="XP_053535095.1">
    <property type="nucleotide sequence ID" value="XM_053679120.1"/>
</dbReference>
<dbReference type="RefSeq" id="XP_053535096.1">
    <property type="nucleotide sequence ID" value="XM_053679121.1"/>
</dbReference>
<protein>
    <recommendedName>
        <fullName evidence="2">DNA-directed DNA polymerase</fullName>
        <ecNumber evidence="2">2.7.7.7</ecNumber>
    </recommendedName>
</protein>
<evidence type="ECO:0000313" key="11">
    <source>
        <dbReference type="RefSeq" id="XP_053535094.1"/>
    </source>
</evidence>
<dbReference type="Proteomes" id="UP000221080">
    <property type="component" value="Unplaced"/>
</dbReference>
<dbReference type="PANTHER" id="PTHR33568">
    <property type="entry name" value="DNA POLYMERASE"/>
    <property type="match status" value="1"/>
</dbReference>
<evidence type="ECO:0000256" key="4">
    <source>
        <dbReference type="ARBA" id="ARBA00022695"/>
    </source>
</evidence>
<dbReference type="GO" id="GO:0006260">
    <property type="term" value="P:DNA replication"/>
    <property type="evidence" value="ECO:0007669"/>
    <property type="project" value="UniProtKB-KW"/>
</dbReference>
<comment type="catalytic activity">
    <reaction evidence="8">
        <text>DNA(n) + a 2'-deoxyribonucleoside 5'-triphosphate = DNA(n+1) + diphosphate</text>
        <dbReference type="Rhea" id="RHEA:22508"/>
        <dbReference type="Rhea" id="RHEA-COMP:17339"/>
        <dbReference type="Rhea" id="RHEA-COMP:17340"/>
        <dbReference type="ChEBI" id="CHEBI:33019"/>
        <dbReference type="ChEBI" id="CHEBI:61560"/>
        <dbReference type="ChEBI" id="CHEBI:173112"/>
        <dbReference type="EC" id="2.7.7.7"/>
    </reaction>
</comment>
<name>A0A9F7TJH6_ICTPU</name>
<dbReference type="PANTHER" id="PTHR33568:SF3">
    <property type="entry name" value="DNA-DIRECTED DNA POLYMERASE"/>
    <property type="match status" value="1"/>
</dbReference>
<keyword evidence="10" id="KW-1185">Reference proteome</keyword>
<feature type="domain" description="DNA-directed DNA polymerase family B mitochondria/virus" evidence="9">
    <location>
        <begin position="558"/>
        <end position="646"/>
    </location>
</feature>
<evidence type="ECO:0000259" key="9">
    <source>
        <dbReference type="Pfam" id="PF03175"/>
    </source>
</evidence>
<keyword evidence="5" id="KW-0235">DNA replication</keyword>